<evidence type="ECO:0000256" key="11">
    <source>
        <dbReference type="ARBA" id="ARBA00023014"/>
    </source>
</evidence>
<dbReference type="PROSITE" id="PS00764">
    <property type="entry name" value="ENDONUCLEASE_III_1"/>
    <property type="match status" value="1"/>
</dbReference>
<comment type="similarity">
    <text evidence="3 14">Belongs to the Nth/MutY family.</text>
</comment>
<dbReference type="Gene3D" id="3.90.79.10">
    <property type="entry name" value="Nucleoside Triphosphate Pyrophosphohydrolase"/>
    <property type="match status" value="1"/>
</dbReference>
<evidence type="ECO:0000256" key="14">
    <source>
        <dbReference type="RuleBase" id="RU365096"/>
    </source>
</evidence>
<gene>
    <name evidence="16" type="primary">mutY</name>
    <name evidence="16" type="ORF">KDM90_13575</name>
</gene>
<organism evidence="16 17">
    <name type="scientific">Undibacterium fentianense</name>
    <dbReference type="NCBI Taxonomy" id="2828728"/>
    <lineage>
        <taxon>Bacteria</taxon>
        <taxon>Pseudomonadati</taxon>
        <taxon>Pseudomonadota</taxon>
        <taxon>Betaproteobacteria</taxon>
        <taxon>Burkholderiales</taxon>
        <taxon>Oxalobacteraceae</taxon>
        <taxon>Undibacterium</taxon>
    </lineage>
</organism>
<feature type="domain" description="HhH-GPD" evidence="15">
    <location>
        <begin position="57"/>
        <end position="208"/>
    </location>
</feature>
<dbReference type="InterPro" id="IPR011257">
    <property type="entry name" value="DNA_glycosylase"/>
</dbReference>
<dbReference type="SMART" id="SM00478">
    <property type="entry name" value="ENDO3c"/>
    <property type="match status" value="1"/>
</dbReference>
<dbReference type="GO" id="GO:0006284">
    <property type="term" value="P:base-excision repair"/>
    <property type="evidence" value="ECO:0007669"/>
    <property type="project" value="UniProtKB-UniRule"/>
</dbReference>
<dbReference type="GO" id="GO:0000701">
    <property type="term" value="F:purine-specific mismatch base pair DNA N-glycosylase activity"/>
    <property type="evidence" value="ECO:0007669"/>
    <property type="project" value="UniProtKB-EC"/>
</dbReference>
<evidence type="ECO:0000259" key="15">
    <source>
        <dbReference type="SMART" id="SM00478"/>
    </source>
</evidence>
<evidence type="ECO:0000256" key="4">
    <source>
        <dbReference type="ARBA" id="ARBA00012045"/>
    </source>
</evidence>
<dbReference type="GO" id="GO:0051539">
    <property type="term" value="F:4 iron, 4 sulfur cluster binding"/>
    <property type="evidence" value="ECO:0007669"/>
    <property type="project" value="UniProtKB-UniRule"/>
</dbReference>
<dbReference type="InterPro" id="IPR004036">
    <property type="entry name" value="Endonuclease-III-like_CS2"/>
</dbReference>
<dbReference type="CDD" id="cd00056">
    <property type="entry name" value="ENDO3c"/>
    <property type="match status" value="1"/>
</dbReference>
<evidence type="ECO:0000313" key="16">
    <source>
        <dbReference type="EMBL" id="MBR7801033.1"/>
    </source>
</evidence>
<proteinExistence type="inferred from homology"/>
<evidence type="ECO:0000256" key="13">
    <source>
        <dbReference type="ARBA" id="ARBA00023295"/>
    </source>
</evidence>
<keyword evidence="7" id="KW-0479">Metal-binding</keyword>
<dbReference type="GO" id="GO:0034039">
    <property type="term" value="F:8-oxo-7,8-dihydroguanine DNA N-glycosylase activity"/>
    <property type="evidence" value="ECO:0007669"/>
    <property type="project" value="TreeGrafter"/>
</dbReference>
<keyword evidence="6" id="KW-0004">4Fe-4S</keyword>
<dbReference type="SUPFAM" id="SSF48150">
    <property type="entry name" value="DNA-glycosylase"/>
    <property type="match status" value="1"/>
</dbReference>
<evidence type="ECO:0000256" key="5">
    <source>
        <dbReference type="ARBA" id="ARBA00022023"/>
    </source>
</evidence>
<evidence type="ECO:0000256" key="3">
    <source>
        <dbReference type="ARBA" id="ARBA00008343"/>
    </source>
</evidence>
<evidence type="ECO:0000256" key="12">
    <source>
        <dbReference type="ARBA" id="ARBA00023204"/>
    </source>
</evidence>
<evidence type="ECO:0000256" key="2">
    <source>
        <dbReference type="ARBA" id="ARBA00002933"/>
    </source>
</evidence>
<dbReference type="SUPFAM" id="SSF55811">
    <property type="entry name" value="Nudix"/>
    <property type="match status" value="1"/>
</dbReference>
<dbReference type="EMBL" id="JAGSPJ010000005">
    <property type="protein sequence ID" value="MBR7801033.1"/>
    <property type="molecule type" value="Genomic_DNA"/>
</dbReference>
<comment type="function">
    <text evidence="2">Adenine glycosylase active on G-A mispairs. MutY also corrects error-prone DNA synthesis past GO lesions which are due to the oxidatively damaged form of guanine: 7,8-dihydro-8-oxoguanine (8-oxo-dGTP).</text>
</comment>
<evidence type="ECO:0000256" key="6">
    <source>
        <dbReference type="ARBA" id="ARBA00022485"/>
    </source>
</evidence>
<dbReference type="Pfam" id="PF14815">
    <property type="entry name" value="NUDIX_4"/>
    <property type="match status" value="1"/>
</dbReference>
<dbReference type="InterPro" id="IPR015797">
    <property type="entry name" value="NUDIX_hydrolase-like_dom_sf"/>
</dbReference>
<protein>
    <recommendedName>
        <fullName evidence="5 14">Adenine DNA glycosylase</fullName>
        <ecNumber evidence="4 14">3.2.2.31</ecNumber>
    </recommendedName>
</protein>
<dbReference type="RefSeq" id="WP_212676139.1">
    <property type="nucleotide sequence ID" value="NZ_JAGSPJ010000005.1"/>
</dbReference>
<dbReference type="InterPro" id="IPR029119">
    <property type="entry name" value="MutY_C"/>
</dbReference>
<evidence type="ECO:0000256" key="7">
    <source>
        <dbReference type="ARBA" id="ARBA00022723"/>
    </source>
</evidence>
<keyword evidence="10 14" id="KW-0408">Iron</keyword>
<comment type="catalytic activity">
    <reaction evidence="1 14">
        <text>Hydrolyzes free adenine bases from 7,8-dihydro-8-oxoguanine:adenine mismatched double-stranded DNA, leaving an apurinic site.</text>
        <dbReference type="EC" id="3.2.2.31"/>
    </reaction>
</comment>
<dbReference type="InterPro" id="IPR044298">
    <property type="entry name" value="MIG/MutY"/>
</dbReference>
<keyword evidence="17" id="KW-1185">Reference proteome</keyword>
<dbReference type="PANTHER" id="PTHR42944:SF1">
    <property type="entry name" value="ADENINE DNA GLYCOSYLASE"/>
    <property type="match status" value="1"/>
</dbReference>
<dbReference type="InterPro" id="IPR003265">
    <property type="entry name" value="HhH-GPD_domain"/>
</dbReference>
<evidence type="ECO:0000256" key="1">
    <source>
        <dbReference type="ARBA" id="ARBA00000843"/>
    </source>
</evidence>
<reference evidence="16" key="1">
    <citation type="submission" date="2021-04" db="EMBL/GenBank/DDBJ databases">
        <title>novel species isolated from subtropical streams in China.</title>
        <authorList>
            <person name="Lu H."/>
        </authorList>
    </citation>
    <scope>NUCLEOTIDE SEQUENCE</scope>
    <source>
        <strain evidence="16">FT137W</strain>
    </source>
</reference>
<keyword evidence="12" id="KW-0234">DNA repair</keyword>
<dbReference type="NCBIfam" id="TIGR01084">
    <property type="entry name" value="mutY"/>
    <property type="match status" value="1"/>
</dbReference>
<keyword evidence="11" id="KW-0411">Iron-sulfur</keyword>
<dbReference type="GO" id="GO:0035485">
    <property type="term" value="F:adenine/guanine mispair binding"/>
    <property type="evidence" value="ECO:0007669"/>
    <property type="project" value="TreeGrafter"/>
</dbReference>
<dbReference type="GO" id="GO:0046872">
    <property type="term" value="F:metal ion binding"/>
    <property type="evidence" value="ECO:0007669"/>
    <property type="project" value="UniProtKB-UniRule"/>
</dbReference>
<dbReference type="Gene3D" id="1.10.1670.10">
    <property type="entry name" value="Helix-hairpin-Helix base-excision DNA repair enzymes (C-terminal)"/>
    <property type="match status" value="1"/>
</dbReference>
<dbReference type="InterPro" id="IPR004035">
    <property type="entry name" value="Endouclease-III_FeS-bd_BS"/>
</dbReference>
<accession>A0A941IEF2</accession>
<dbReference type="GO" id="GO:0032357">
    <property type="term" value="F:oxidized purine DNA binding"/>
    <property type="evidence" value="ECO:0007669"/>
    <property type="project" value="TreeGrafter"/>
</dbReference>
<keyword evidence="8 14" id="KW-0227">DNA damage</keyword>
<keyword evidence="9" id="KW-0378">Hydrolase</keyword>
<dbReference type="EC" id="3.2.2.31" evidence="4 14"/>
<dbReference type="AlphaFoldDB" id="A0A941IEF2"/>
<dbReference type="Gene3D" id="1.10.340.30">
    <property type="entry name" value="Hypothetical protein, domain 2"/>
    <property type="match status" value="1"/>
</dbReference>
<dbReference type="PROSITE" id="PS01155">
    <property type="entry name" value="ENDONUCLEASE_III_2"/>
    <property type="match status" value="1"/>
</dbReference>
<sequence length="383" mass="43540">MKKQLSLPPQRDNQSDSIYFDPSFSAALIAWQREHGRHALPWQKTCDAYRIWLSEIMLQQTQVAAVIPYYERFLHRFPTVRSLAAAPIEDVMTLWSGLGYYTRARNLHRCAQQVVHQYEGEFPSDPRLLQELPGIGRSTAAAISAFAYETKAAILDGNVKRVFARVFGIDAYPGLKQVENQLWLRAEALLPSYDIRSYTQGLMDLGATLCTRSKPACGRCPFQTRCIAFAEQRTAELPVKKPKREQKEKQTWMFLLEHDGDILLEQRPMSGIWGGLLSLPEFAGMQESSSITQIALDSPEIQQFAMQFGEIHTCSKLPSLSHGFTHFRLQIDVLYFHLANRTTLLSDSRYAWAPLKQLEQLALPAPVKTILQELAVGRDRLQA</sequence>
<evidence type="ECO:0000313" key="17">
    <source>
        <dbReference type="Proteomes" id="UP000678545"/>
    </source>
</evidence>
<dbReference type="PANTHER" id="PTHR42944">
    <property type="entry name" value="ADENINE DNA GLYCOSYLASE"/>
    <property type="match status" value="1"/>
</dbReference>
<dbReference type="FunFam" id="1.10.340.30:FF:000002">
    <property type="entry name" value="Adenine DNA glycosylase"/>
    <property type="match status" value="1"/>
</dbReference>
<dbReference type="Pfam" id="PF00730">
    <property type="entry name" value="HhH-GPD"/>
    <property type="match status" value="1"/>
</dbReference>
<name>A0A941IEF2_9BURK</name>
<dbReference type="InterPro" id="IPR005760">
    <property type="entry name" value="A/G_AdeGlyc_MutY"/>
</dbReference>
<evidence type="ECO:0000256" key="10">
    <source>
        <dbReference type="ARBA" id="ARBA00023004"/>
    </source>
</evidence>
<dbReference type="GO" id="GO:0006298">
    <property type="term" value="P:mismatch repair"/>
    <property type="evidence" value="ECO:0007669"/>
    <property type="project" value="TreeGrafter"/>
</dbReference>
<evidence type="ECO:0000256" key="9">
    <source>
        <dbReference type="ARBA" id="ARBA00022801"/>
    </source>
</evidence>
<dbReference type="Proteomes" id="UP000678545">
    <property type="component" value="Unassembled WGS sequence"/>
</dbReference>
<evidence type="ECO:0000256" key="8">
    <source>
        <dbReference type="ARBA" id="ARBA00022763"/>
    </source>
</evidence>
<comment type="caution">
    <text evidence="16">The sequence shown here is derived from an EMBL/GenBank/DDBJ whole genome shotgun (WGS) entry which is preliminary data.</text>
</comment>
<dbReference type="CDD" id="cd03431">
    <property type="entry name" value="NUDIX_DNA_Glycosylase_C-MutY"/>
    <property type="match status" value="1"/>
</dbReference>
<keyword evidence="13 14" id="KW-0326">Glycosidase</keyword>
<comment type="cofactor">
    <cofactor evidence="14">
        <name>[4Fe-4S] cluster</name>
        <dbReference type="ChEBI" id="CHEBI:49883"/>
    </cofactor>
    <text evidence="14">Binds 1 [4Fe-4S] cluster.</text>
</comment>
<dbReference type="InterPro" id="IPR023170">
    <property type="entry name" value="HhH_base_excis_C"/>
</dbReference>